<comment type="caution">
    <text evidence="2">The sequence shown here is derived from an EMBL/GenBank/DDBJ whole genome shotgun (WGS) entry which is preliminary data.</text>
</comment>
<name>A0A2J0Q7T9_9BACT</name>
<accession>A0A2J0Q7T9</accession>
<evidence type="ECO:0000256" key="1">
    <source>
        <dbReference type="SAM" id="Phobius"/>
    </source>
</evidence>
<proteinExistence type="predicted"/>
<evidence type="ECO:0000313" key="3">
    <source>
        <dbReference type="Proteomes" id="UP000228496"/>
    </source>
</evidence>
<sequence length="609" mass="66853">MDNPSSDQISEPRFDVTPIPKPIIVPNSEEKKRGFKFGIKHVIAGAVLIVAVGVLFFFLGRSSFSESKVNVGIDGPSEVKGGEFVTYKVSYENNNRVDLIDAKLTFTYPADSIVIVDEEIIDLNNKVIDIGKIGAGEQGEREFTAYIVGDRGNIKQVKAVLSFQPGNLVTTIAKEASTTTTITSLPISLTLVAPPTAVNGQDVSYILDYRNETEEDFEDVLIEIELPDTFRVFTTKPIYNKGENVWLIPRLRAGEGSRISISGILIGDERDSKTISATVRRKVSTPEGETYIDFERVTASTAIASPFLSISATVNGVEEYVARLRETLRYEIKFKNNTTRDLLGVGLSAKLDGEMFDLTSVESDGFFDSRLNTVYWNASVVPQLGVLRANQTGSVKFTVRLKEEFPGGVIGSQNSLVKITPRIETTNVPPDLGVDRLIAEDELLTRIATNLSFRQELYVDDFEWGSSGPWPPKVDEKTTLTIRWSVANPVNLIAPAEITGQLLPGVEWVGNTRSNVTGTLPQYDSNSNSIFWDIGSVPGGVGTSFPPYEAYFQISIVPSINQINSPADLLKETIFTGRDTITSQEITRREALINTVRAVDKAGGTVQEN</sequence>
<dbReference type="Proteomes" id="UP000228496">
    <property type="component" value="Unassembled WGS sequence"/>
</dbReference>
<organism evidence="2 3">
    <name type="scientific">Candidatus Yanofskybacteria bacterium CG10_big_fil_rev_8_21_14_0_10_36_16</name>
    <dbReference type="NCBI Taxonomy" id="1975096"/>
    <lineage>
        <taxon>Bacteria</taxon>
        <taxon>Candidatus Yanofskyibacteriota</taxon>
    </lineage>
</organism>
<keyword evidence="1" id="KW-0472">Membrane</keyword>
<reference evidence="2 3" key="1">
    <citation type="submission" date="2017-09" db="EMBL/GenBank/DDBJ databases">
        <title>Depth-based differentiation of microbial function through sediment-hosted aquifers and enrichment of novel symbionts in the deep terrestrial subsurface.</title>
        <authorList>
            <person name="Probst A.J."/>
            <person name="Ladd B."/>
            <person name="Jarett J.K."/>
            <person name="Geller-Mcgrath D.E."/>
            <person name="Sieber C.M."/>
            <person name="Emerson J.B."/>
            <person name="Anantharaman K."/>
            <person name="Thomas B.C."/>
            <person name="Malmstrom R."/>
            <person name="Stieglmeier M."/>
            <person name="Klingl A."/>
            <person name="Woyke T."/>
            <person name="Ryan C.M."/>
            <person name="Banfield J.F."/>
        </authorList>
    </citation>
    <scope>NUCLEOTIDE SEQUENCE [LARGE SCALE GENOMIC DNA]</scope>
    <source>
        <strain evidence="2">CG10_big_fil_rev_8_21_14_0_10_36_16</strain>
    </source>
</reference>
<keyword evidence="1" id="KW-0812">Transmembrane</keyword>
<protein>
    <recommendedName>
        <fullName evidence="4">DUF11 domain-containing protein</fullName>
    </recommendedName>
</protein>
<evidence type="ECO:0000313" key="2">
    <source>
        <dbReference type="EMBL" id="PJE51150.1"/>
    </source>
</evidence>
<dbReference type="AlphaFoldDB" id="A0A2J0Q7T9"/>
<evidence type="ECO:0008006" key="4">
    <source>
        <dbReference type="Google" id="ProtNLM"/>
    </source>
</evidence>
<gene>
    <name evidence="2" type="ORF">COV29_02660</name>
</gene>
<keyword evidence="1" id="KW-1133">Transmembrane helix</keyword>
<dbReference type="EMBL" id="PCXQ01000004">
    <property type="protein sequence ID" value="PJE51150.1"/>
    <property type="molecule type" value="Genomic_DNA"/>
</dbReference>
<feature type="transmembrane region" description="Helical" evidence="1">
    <location>
        <begin position="41"/>
        <end position="60"/>
    </location>
</feature>